<evidence type="ECO:0000256" key="7">
    <source>
        <dbReference type="ARBA" id="ARBA00022840"/>
    </source>
</evidence>
<protein>
    <recommendedName>
        <fullName evidence="1">ribose-phosphate diphosphokinase</fullName>
        <ecNumber evidence="1">2.7.6.1</ecNumber>
    </recommendedName>
</protein>
<evidence type="ECO:0000256" key="8">
    <source>
        <dbReference type="ARBA" id="ARBA00022842"/>
    </source>
</evidence>
<comment type="caution">
    <text evidence="13">The sequence shown here is derived from an EMBL/GenBank/DDBJ whole genome shotgun (WGS) entry which is preliminary data.</text>
</comment>
<dbReference type="GO" id="GO:0002189">
    <property type="term" value="C:ribose phosphate diphosphokinase complex"/>
    <property type="evidence" value="ECO:0007669"/>
    <property type="project" value="TreeGrafter"/>
</dbReference>
<evidence type="ECO:0000256" key="10">
    <source>
        <dbReference type="RuleBase" id="RU004324"/>
    </source>
</evidence>
<dbReference type="STRING" id="1798374.A2Z33_03355"/>
<dbReference type="InterPro" id="IPR029099">
    <property type="entry name" value="Pribosyltran_N"/>
</dbReference>
<keyword evidence="5" id="KW-0547">Nucleotide-binding</keyword>
<dbReference type="SMART" id="SM01400">
    <property type="entry name" value="Pribosyltran_N"/>
    <property type="match status" value="1"/>
</dbReference>
<dbReference type="Pfam" id="PF13793">
    <property type="entry name" value="Pribosyltran_N"/>
    <property type="match status" value="1"/>
</dbReference>
<dbReference type="EC" id="2.7.6.1" evidence="1"/>
<keyword evidence="2" id="KW-0808">Transferase</keyword>
<dbReference type="InterPro" id="IPR000836">
    <property type="entry name" value="PRTase_dom"/>
</dbReference>
<dbReference type="PANTHER" id="PTHR10210">
    <property type="entry name" value="RIBOSE-PHOSPHATE DIPHOSPHOKINASE FAMILY MEMBER"/>
    <property type="match status" value="1"/>
</dbReference>
<feature type="domain" description="Phosphoribosyltransferase" evidence="11">
    <location>
        <begin position="158"/>
        <end position="246"/>
    </location>
</feature>
<evidence type="ECO:0000256" key="9">
    <source>
        <dbReference type="ARBA" id="ARBA00049535"/>
    </source>
</evidence>
<evidence type="ECO:0000259" key="11">
    <source>
        <dbReference type="Pfam" id="PF00156"/>
    </source>
</evidence>
<dbReference type="FunFam" id="3.40.50.2020:FF:000007">
    <property type="entry name" value="Ribose-phosphate pyrophosphokinase"/>
    <property type="match status" value="1"/>
</dbReference>
<dbReference type="GO" id="GO:0005524">
    <property type="term" value="F:ATP binding"/>
    <property type="evidence" value="ECO:0007669"/>
    <property type="project" value="UniProtKB-KW"/>
</dbReference>
<dbReference type="EMBL" id="MFJD01000004">
    <property type="protein sequence ID" value="OGG04168.1"/>
    <property type="molecule type" value="Genomic_DNA"/>
</dbReference>
<keyword evidence="4 10" id="KW-0545">Nucleotide biosynthesis</keyword>
<comment type="catalytic activity">
    <reaction evidence="9">
        <text>D-ribose 5-phosphate + ATP = 5-phospho-alpha-D-ribose 1-diphosphate + AMP + H(+)</text>
        <dbReference type="Rhea" id="RHEA:15609"/>
        <dbReference type="ChEBI" id="CHEBI:15378"/>
        <dbReference type="ChEBI" id="CHEBI:30616"/>
        <dbReference type="ChEBI" id="CHEBI:58017"/>
        <dbReference type="ChEBI" id="CHEBI:78346"/>
        <dbReference type="ChEBI" id="CHEBI:456215"/>
        <dbReference type="EC" id="2.7.6.1"/>
    </reaction>
</comment>
<proteinExistence type="inferred from homology"/>
<dbReference type="GO" id="GO:0006015">
    <property type="term" value="P:5-phosphoribose 1-diphosphate biosynthetic process"/>
    <property type="evidence" value="ECO:0007669"/>
    <property type="project" value="TreeGrafter"/>
</dbReference>
<evidence type="ECO:0000256" key="4">
    <source>
        <dbReference type="ARBA" id="ARBA00022727"/>
    </source>
</evidence>
<dbReference type="GO" id="GO:0000287">
    <property type="term" value="F:magnesium ion binding"/>
    <property type="evidence" value="ECO:0007669"/>
    <property type="project" value="InterPro"/>
</dbReference>
<evidence type="ECO:0000256" key="6">
    <source>
        <dbReference type="ARBA" id="ARBA00022777"/>
    </source>
</evidence>
<keyword evidence="6" id="KW-0418">Kinase</keyword>
<dbReference type="NCBIfam" id="TIGR01251">
    <property type="entry name" value="ribP_PPkin"/>
    <property type="match status" value="1"/>
</dbReference>
<evidence type="ECO:0000256" key="5">
    <source>
        <dbReference type="ARBA" id="ARBA00022741"/>
    </source>
</evidence>
<keyword evidence="8" id="KW-0460">Magnesium</keyword>
<feature type="domain" description="Ribose-phosphate pyrophosphokinase N-terminal" evidence="12">
    <location>
        <begin position="1"/>
        <end position="115"/>
    </location>
</feature>
<sequence length="298" mass="32375">MVIISGSASRNLAKRIAEALSLPLGNPEISKFSNDELRVRITESKTGHAAIVVQSLSAPVDSHILEFNFICDALHRMGVTDIYPVIPWLAYSKQDKVFRPGEPLSVKVVAKILQVVPMKRLYTFDLHNTAILGFFDIPVTNLTARPLFVEYFRKRISRQTVVVAPDAGAIKISTLFAQELGVPAAYIDKKRDLVTGEVSVSGLSRKVKDAEVILLDDMIVTGGTIRETAKFLKTRGVGTITVAATHHLYVPGAQEAIEASGVDHVVVTDTVEPAVKSDKLHVLSVSGIIAEALSELLN</sequence>
<dbReference type="InterPro" id="IPR005946">
    <property type="entry name" value="Rib-P_diPkinase"/>
</dbReference>
<keyword evidence="7" id="KW-0067">ATP-binding</keyword>
<dbReference type="Gene3D" id="3.40.50.2020">
    <property type="match status" value="2"/>
</dbReference>
<dbReference type="GO" id="GO:0016301">
    <property type="term" value="F:kinase activity"/>
    <property type="evidence" value="ECO:0007669"/>
    <property type="project" value="UniProtKB-KW"/>
</dbReference>
<dbReference type="Pfam" id="PF00156">
    <property type="entry name" value="Pribosyltran"/>
    <property type="match status" value="1"/>
</dbReference>
<dbReference type="PANTHER" id="PTHR10210:SF32">
    <property type="entry name" value="RIBOSE-PHOSPHATE PYROPHOSPHOKINASE 2"/>
    <property type="match status" value="1"/>
</dbReference>
<evidence type="ECO:0000256" key="2">
    <source>
        <dbReference type="ARBA" id="ARBA00022679"/>
    </source>
</evidence>
<dbReference type="InterPro" id="IPR029057">
    <property type="entry name" value="PRTase-like"/>
</dbReference>
<comment type="similarity">
    <text evidence="10">Belongs to the ribose-phosphate pyrophosphokinase family.</text>
</comment>
<gene>
    <name evidence="13" type="ORF">A2Z33_03355</name>
</gene>
<evidence type="ECO:0000259" key="12">
    <source>
        <dbReference type="Pfam" id="PF13793"/>
    </source>
</evidence>
<dbReference type="Proteomes" id="UP000178448">
    <property type="component" value="Unassembled WGS sequence"/>
</dbReference>
<dbReference type="SUPFAM" id="SSF53271">
    <property type="entry name" value="PRTase-like"/>
    <property type="match status" value="2"/>
</dbReference>
<evidence type="ECO:0000256" key="3">
    <source>
        <dbReference type="ARBA" id="ARBA00022723"/>
    </source>
</evidence>
<organism evidence="13 14">
    <name type="scientific">Candidatus Gottesmanbacteria bacterium RBG_16_52_11</name>
    <dbReference type="NCBI Taxonomy" id="1798374"/>
    <lineage>
        <taxon>Bacteria</taxon>
        <taxon>Candidatus Gottesmaniibacteriota</taxon>
    </lineage>
</organism>
<dbReference type="GO" id="GO:0006164">
    <property type="term" value="P:purine nucleotide biosynthetic process"/>
    <property type="evidence" value="ECO:0007669"/>
    <property type="project" value="TreeGrafter"/>
</dbReference>
<evidence type="ECO:0000313" key="13">
    <source>
        <dbReference type="EMBL" id="OGG04168.1"/>
    </source>
</evidence>
<evidence type="ECO:0000313" key="14">
    <source>
        <dbReference type="Proteomes" id="UP000178448"/>
    </source>
</evidence>
<keyword evidence="3" id="KW-0479">Metal-binding</keyword>
<dbReference type="GO" id="GO:0004749">
    <property type="term" value="F:ribose phosphate diphosphokinase activity"/>
    <property type="evidence" value="ECO:0007669"/>
    <property type="project" value="UniProtKB-EC"/>
</dbReference>
<dbReference type="AlphaFoldDB" id="A0A1F5YVD0"/>
<evidence type="ECO:0000256" key="1">
    <source>
        <dbReference type="ARBA" id="ARBA00013247"/>
    </source>
</evidence>
<accession>A0A1F5YVD0</accession>
<dbReference type="GO" id="GO:0005737">
    <property type="term" value="C:cytoplasm"/>
    <property type="evidence" value="ECO:0007669"/>
    <property type="project" value="TreeGrafter"/>
</dbReference>
<name>A0A1F5YVD0_9BACT</name>
<dbReference type="CDD" id="cd06223">
    <property type="entry name" value="PRTases_typeI"/>
    <property type="match status" value="1"/>
</dbReference>
<reference evidence="13 14" key="1">
    <citation type="journal article" date="2016" name="Nat. Commun.">
        <title>Thousands of microbial genomes shed light on interconnected biogeochemical processes in an aquifer system.</title>
        <authorList>
            <person name="Anantharaman K."/>
            <person name="Brown C.T."/>
            <person name="Hug L.A."/>
            <person name="Sharon I."/>
            <person name="Castelle C.J."/>
            <person name="Probst A.J."/>
            <person name="Thomas B.C."/>
            <person name="Singh A."/>
            <person name="Wilkins M.J."/>
            <person name="Karaoz U."/>
            <person name="Brodie E.L."/>
            <person name="Williams K.H."/>
            <person name="Hubbard S.S."/>
            <person name="Banfield J.F."/>
        </authorList>
    </citation>
    <scope>NUCLEOTIDE SEQUENCE [LARGE SCALE GENOMIC DNA]</scope>
</reference>